<dbReference type="InterPro" id="IPR007627">
    <property type="entry name" value="RNA_pol_sigma70_r2"/>
</dbReference>
<dbReference type="InterPro" id="IPR039425">
    <property type="entry name" value="RNA_pol_sigma-70-like"/>
</dbReference>
<dbReference type="GO" id="GO:0016987">
    <property type="term" value="F:sigma factor activity"/>
    <property type="evidence" value="ECO:0007669"/>
    <property type="project" value="UniProtKB-KW"/>
</dbReference>
<dbReference type="Proteomes" id="UP000588586">
    <property type="component" value="Unassembled WGS sequence"/>
</dbReference>
<feature type="compositionally biased region" description="Polar residues" evidence="5">
    <location>
        <begin position="184"/>
        <end position="197"/>
    </location>
</feature>
<keyword evidence="3" id="KW-0731">Sigma factor</keyword>
<reference evidence="8 9" key="1">
    <citation type="submission" date="2020-04" db="EMBL/GenBank/DDBJ databases">
        <title>Knoellia sp. isolate from air conditioner.</title>
        <authorList>
            <person name="Chea S."/>
            <person name="Kim D.-U."/>
        </authorList>
    </citation>
    <scope>NUCLEOTIDE SEQUENCE [LARGE SCALE GENOMIC DNA]</scope>
    <source>
        <strain evidence="8 9">DB2414S</strain>
    </source>
</reference>
<feature type="region of interest" description="Disordered" evidence="5">
    <location>
        <begin position="171"/>
        <end position="197"/>
    </location>
</feature>
<protein>
    <submittedName>
        <fullName evidence="8">Sigma-70 family RNA polymerase sigma factor</fullName>
    </submittedName>
</protein>
<evidence type="ECO:0000256" key="2">
    <source>
        <dbReference type="ARBA" id="ARBA00023015"/>
    </source>
</evidence>
<dbReference type="Gene3D" id="1.10.10.10">
    <property type="entry name" value="Winged helix-like DNA-binding domain superfamily/Winged helix DNA-binding domain"/>
    <property type="match status" value="1"/>
</dbReference>
<name>A0A849HKW4_9MICO</name>
<dbReference type="PANTHER" id="PTHR43133">
    <property type="entry name" value="RNA POLYMERASE ECF-TYPE SIGMA FACTO"/>
    <property type="match status" value="1"/>
</dbReference>
<dbReference type="RefSeq" id="WP_171244424.1">
    <property type="nucleotide sequence ID" value="NZ_JABEPQ010000003.1"/>
</dbReference>
<keyword evidence="9" id="KW-1185">Reference proteome</keyword>
<dbReference type="NCBIfam" id="TIGR02937">
    <property type="entry name" value="sigma70-ECF"/>
    <property type="match status" value="1"/>
</dbReference>
<dbReference type="InterPro" id="IPR013249">
    <property type="entry name" value="RNA_pol_sigma70_r4_t2"/>
</dbReference>
<dbReference type="GO" id="GO:0006352">
    <property type="term" value="P:DNA-templated transcription initiation"/>
    <property type="evidence" value="ECO:0007669"/>
    <property type="project" value="InterPro"/>
</dbReference>
<dbReference type="SUPFAM" id="SSF88659">
    <property type="entry name" value="Sigma3 and sigma4 domains of RNA polymerase sigma factors"/>
    <property type="match status" value="1"/>
</dbReference>
<sequence>MSSSPTTATPAERRLEELASAHGPRVLAYLARRTDPPADAADVLQEVLTTAWRKIHHAPDDPDHAIAWLLAIARRASANHRRSAHRRHAATQRLRAELAAYPPLAQPTDPGGYAHDDVRTALATLGDGDRELLELTYWDGLTGEQVATVVGASPPATRKRIQRARDRLAAALADERATPPVDQARSTPTRGAVSVTT</sequence>
<comment type="caution">
    <text evidence="8">The sequence shown here is derived from an EMBL/GenBank/DDBJ whole genome shotgun (WGS) entry which is preliminary data.</text>
</comment>
<evidence type="ECO:0000256" key="3">
    <source>
        <dbReference type="ARBA" id="ARBA00023082"/>
    </source>
</evidence>
<evidence type="ECO:0000256" key="4">
    <source>
        <dbReference type="ARBA" id="ARBA00023163"/>
    </source>
</evidence>
<dbReference type="GO" id="GO:0003677">
    <property type="term" value="F:DNA binding"/>
    <property type="evidence" value="ECO:0007669"/>
    <property type="project" value="InterPro"/>
</dbReference>
<keyword evidence="2" id="KW-0805">Transcription regulation</keyword>
<dbReference type="InterPro" id="IPR013324">
    <property type="entry name" value="RNA_pol_sigma_r3/r4-like"/>
</dbReference>
<dbReference type="InterPro" id="IPR014284">
    <property type="entry name" value="RNA_pol_sigma-70_dom"/>
</dbReference>
<evidence type="ECO:0000256" key="5">
    <source>
        <dbReference type="SAM" id="MobiDB-lite"/>
    </source>
</evidence>
<dbReference type="Pfam" id="PF08281">
    <property type="entry name" value="Sigma70_r4_2"/>
    <property type="match status" value="1"/>
</dbReference>
<evidence type="ECO:0000256" key="1">
    <source>
        <dbReference type="ARBA" id="ARBA00010641"/>
    </source>
</evidence>
<comment type="similarity">
    <text evidence="1">Belongs to the sigma-70 factor family. ECF subfamily.</text>
</comment>
<evidence type="ECO:0000259" key="6">
    <source>
        <dbReference type="Pfam" id="PF04542"/>
    </source>
</evidence>
<dbReference type="SUPFAM" id="SSF88946">
    <property type="entry name" value="Sigma2 domain of RNA polymerase sigma factors"/>
    <property type="match status" value="1"/>
</dbReference>
<feature type="domain" description="RNA polymerase sigma factor 70 region 4 type 2" evidence="7">
    <location>
        <begin position="116"/>
        <end position="168"/>
    </location>
</feature>
<dbReference type="InterPro" id="IPR013325">
    <property type="entry name" value="RNA_pol_sigma_r2"/>
</dbReference>
<evidence type="ECO:0000259" key="7">
    <source>
        <dbReference type="Pfam" id="PF08281"/>
    </source>
</evidence>
<accession>A0A849HKW4</accession>
<dbReference type="EMBL" id="JABEPQ010000003">
    <property type="protein sequence ID" value="NNM47313.1"/>
    <property type="molecule type" value="Genomic_DNA"/>
</dbReference>
<dbReference type="Gene3D" id="1.10.1740.10">
    <property type="match status" value="1"/>
</dbReference>
<evidence type="ECO:0000313" key="8">
    <source>
        <dbReference type="EMBL" id="NNM47313.1"/>
    </source>
</evidence>
<evidence type="ECO:0000313" key="9">
    <source>
        <dbReference type="Proteomes" id="UP000588586"/>
    </source>
</evidence>
<organism evidence="8 9">
    <name type="scientific">Knoellia koreensis</name>
    <dbReference type="NCBI Taxonomy" id="2730921"/>
    <lineage>
        <taxon>Bacteria</taxon>
        <taxon>Bacillati</taxon>
        <taxon>Actinomycetota</taxon>
        <taxon>Actinomycetes</taxon>
        <taxon>Micrococcales</taxon>
        <taxon>Intrasporangiaceae</taxon>
        <taxon>Knoellia</taxon>
    </lineage>
</organism>
<keyword evidence="4" id="KW-0804">Transcription</keyword>
<dbReference type="Pfam" id="PF04542">
    <property type="entry name" value="Sigma70_r2"/>
    <property type="match status" value="1"/>
</dbReference>
<dbReference type="PANTHER" id="PTHR43133:SF25">
    <property type="entry name" value="RNA POLYMERASE SIGMA FACTOR RFAY-RELATED"/>
    <property type="match status" value="1"/>
</dbReference>
<dbReference type="InterPro" id="IPR036388">
    <property type="entry name" value="WH-like_DNA-bd_sf"/>
</dbReference>
<gene>
    <name evidence="8" type="ORF">HJG52_15050</name>
</gene>
<dbReference type="AlphaFoldDB" id="A0A849HKW4"/>
<feature type="domain" description="RNA polymerase sigma-70 region 2" evidence="6">
    <location>
        <begin position="19"/>
        <end position="86"/>
    </location>
</feature>
<proteinExistence type="inferred from homology"/>